<proteinExistence type="predicted"/>
<feature type="transmembrane region" description="Helical" evidence="2">
    <location>
        <begin position="267"/>
        <end position="285"/>
    </location>
</feature>
<keyword evidence="2" id="KW-0812">Transmembrane</keyword>
<feature type="compositionally biased region" description="Basic and acidic residues" evidence="1">
    <location>
        <begin position="436"/>
        <end position="446"/>
    </location>
</feature>
<feature type="compositionally biased region" description="Basic and acidic residues" evidence="1">
    <location>
        <begin position="371"/>
        <end position="385"/>
    </location>
</feature>
<evidence type="ECO:0000313" key="3">
    <source>
        <dbReference type="EMBL" id="URE12038.1"/>
    </source>
</evidence>
<protein>
    <submittedName>
        <fullName evidence="3">Cotton fiber expressed protein</fullName>
    </submittedName>
</protein>
<feature type="region of interest" description="Disordered" evidence="1">
    <location>
        <begin position="345"/>
        <end position="457"/>
    </location>
</feature>
<dbReference type="InterPro" id="IPR008480">
    <property type="entry name" value="DUF761_pln"/>
</dbReference>
<dbReference type="Proteomes" id="UP001055439">
    <property type="component" value="Chromosome 6"/>
</dbReference>
<dbReference type="EMBL" id="CP097508">
    <property type="protein sequence ID" value="URE12038.1"/>
    <property type="molecule type" value="Genomic_DNA"/>
</dbReference>
<accession>A0A9E7K9S2</accession>
<dbReference type="OrthoDB" id="680761at2759"/>
<dbReference type="PANTHER" id="PTHR35997">
    <property type="entry name" value="COTTON FIBER PROTEIN-RELATED"/>
    <property type="match status" value="1"/>
</dbReference>
<name>A0A9E7K9S2_9LILI</name>
<dbReference type="AlphaFoldDB" id="A0A9E7K9S2"/>
<evidence type="ECO:0000313" key="4">
    <source>
        <dbReference type="Proteomes" id="UP001055439"/>
    </source>
</evidence>
<sequence length="478" mass="53613">KEREEIDAKTSKIPWDAVSDEEVSDGPADVKEKHPTVAAALWTRQLVLPQQCPPLPNSVNPAPPPILPSPLLPRPISCNFLALRLRRLSASDLSVGLDALVDRRRPQRDNAAFRSDPESRHLGPLAHLLSSKASREETISQPLDSADSSYLDRVGFHQDPLHYWIRVIVLSVLHRDKDTSLSLDSHRSPSPRYKAPLKLSTTSPHDKPILLTQMAKANSVLGSSPSSRLPHKAKKLSISILVISLPLLYVSLLHIPPSTLFKDTTFWFLMSNSIIIIVAADSGVFSSSTHDAGDLYDEFVEHRRARSAFPAAKKSSPDVTHEENQKEQDDAPCQSELVLLHENPAEHRRSRSASLAAKEQQSSSPPPPPDITDKENHKDRDDARSQSEVVVDKSIILHEKSADRESRESPTPRSDTGDEKGTVLHQNSLPPLEEVDEKRREHRVAESEYSSMSNEELNERVEEFIRRFNREMRLQPRN</sequence>
<organism evidence="3 4">
    <name type="scientific">Musa troglodytarum</name>
    <name type="common">fe'i banana</name>
    <dbReference type="NCBI Taxonomy" id="320322"/>
    <lineage>
        <taxon>Eukaryota</taxon>
        <taxon>Viridiplantae</taxon>
        <taxon>Streptophyta</taxon>
        <taxon>Embryophyta</taxon>
        <taxon>Tracheophyta</taxon>
        <taxon>Spermatophyta</taxon>
        <taxon>Magnoliopsida</taxon>
        <taxon>Liliopsida</taxon>
        <taxon>Zingiberales</taxon>
        <taxon>Musaceae</taxon>
        <taxon>Musa</taxon>
    </lineage>
</organism>
<keyword evidence="4" id="KW-1185">Reference proteome</keyword>
<feature type="region of interest" description="Disordered" evidence="1">
    <location>
        <begin position="181"/>
        <end position="201"/>
    </location>
</feature>
<evidence type="ECO:0000256" key="1">
    <source>
        <dbReference type="SAM" id="MobiDB-lite"/>
    </source>
</evidence>
<keyword evidence="2" id="KW-0472">Membrane</keyword>
<feature type="transmembrane region" description="Helical" evidence="2">
    <location>
        <begin position="236"/>
        <end position="255"/>
    </location>
</feature>
<reference evidence="3" key="1">
    <citation type="submission" date="2022-05" db="EMBL/GenBank/DDBJ databases">
        <title>The Musa troglodytarum L. genome provides insights into the mechanism of non-climacteric behaviour and enrichment of carotenoids.</title>
        <authorList>
            <person name="Wang J."/>
        </authorList>
    </citation>
    <scope>NUCLEOTIDE SEQUENCE</scope>
    <source>
        <tissue evidence="3">Leaf</tissue>
    </source>
</reference>
<gene>
    <name evidence="3" type="ORF">MUK42_21876</name>
</gene>
<feature type="region of interest" description="Disordered" evidence="1">
    <location>
        <begin position="307"/>
        <end position="333"/>
    </location>
</feature>
<feature type="region of interest" description="Disordered" evidence="1">
    <location>
        <begin position="1"/>
        <end position="31"/>
    </location>
</feature>
<feature type="compositionally biased region" description="Basic and acidic residues" evidence="1">
    <location>
        <begin position="395"/>
        <end position="422"/>
    </location>
</feature>
<feature type="non-terminal residue" evidence="3">
    <location>
        <position position="1"/>
    </location>
</feature>
<dbReference type="PANTHER" id="PTHR35997:SF6">
    <property type="entry name" value="COTTON FIBER PROTEIN"/>
    <property type="match status" value="1"/>
</dbReference>
<feature type="compositionally biased region" description="Basic and acidic residues" evidence="1">
    <location>
        <begin position="315"/>
        <end position="329"/>
    </location>
</feature>
<feature type="compositionally biased region" description="Basic and acidic residues" evidence="1">
    <location>
        <begin position="1"/>
        <end position="10"/>
    </location>
</feature>
<evidence type="ECO:0000256" key="2">
    <source>
        <dbReference type="SAM" id="Phobius"/>
    </source>
</evidence>
<keyword evidence="2" id="KW-1133">Transmembrane helix</keyword>
<dbReference type="Pfam" id="PF05553">
    <property type="entry name" value="DUF761"/>
    <property type="match status" value="1"/>
</dbReference>